<dbReference type="EMBL" id="JAHBAY010000021">
    <property type="protein sequence ID" value="MBT0773882.1"/>
    <property type="molecule type" value="Genomic_DNA"/>
</dbReference>
<dbReference type="InterPro" id="IPR029039">
    <property type="entry name" value="Flavoprotein-like_sf"/>
</dbReference>
<dbReference type="InterPro" id="IPR050712">
    <property type="entry name" value="NAD(P)H-dep_reductase"/>
</dbReference>
<name>A0ABS5TSX8_9ACTN</name>
<dbReference type="PANTHER" id="PTHR30543:SF21">
    <property type="entry name" value="NAD(P)H-DEPENDENT FMN REDUCTASE LOT6"/>
    <property type="match status" value="1"/>
</dbReference>
<dbReference type="Gene3D" id="3.40.50.360">
    <property type="match status" value="1"/>
</dbReference>
<dbReference type="InterPro" id="IPR005025">
    <property type="entry name" value="FMN_Rdtase-like_dom"/>
</dbReference>
<dbReference type="Proteomes" id="UP001197247">
    <property type="component" value="Unassembled WGS sequence"/>
</dbReference>
<protein>
    <submittedName>
        <fullName evidence="2">NAD(P)H-dependent oxidoreductase</fullName>
    </submittedName>
</protein>
<feature type="domain" description="NADPH-dependent FMN reductase-like" evidence="1">
    <location>
        <begin position="1"/>
        <end position="149"/>
    </location>
</feature>
<gene>
    <name evidence="2" type="ORF">KIH74_33370</name>
</gene>
<sequence>MKIGIIVGSVRDGARRTEAIAKWLLSATDGRTDAEFELIDLKAFDVPLLTSPVVPAAAGKKYDSANVQRWSDAVDAMDGFIFVTPEYNHGVPGAFKNAFDSLGAEWASKPVGFVSFGADGGIRAVEQWRQIVANFHMVDVRAQVALSMFFDVEPSTQELAPMERRQGEVAGLLDQLVAAVKLHSQAV</sequence>
<evidence type="ECO:0000259" key="1">
    <source>
        <dbReference type="Pfam" id="PF03358"/>
    </source>
</evidence>
<organism evidence="2 3">
    <name type="scientific">Kineosporia corallincola</name>
    <dbReference type="NCBI Taxonomy" id="2835133"/>
    <lineage>
        <taxon>Bacteria</taxon>
        <taxon>Bacillati</taxon>
        <taxon>Actinomycetota</taxon>
        <taxon>Actinomycetes</taxon>
        <taxon>Kineosporiales</taxon>
        <taxon>Kineosporiaceae</taxon>
        <taxon>Kineosporia</taxon>
    </lineage>
</organism>
<evidence type="ECO:0000313" key="2">
    <source>
        <dbReference type="EMBL" id="MBT0773882.1"/>
    </source>
</evidence>
<reference evidence="2 3" key="1">
    <citation type="submission" date="2021-05" db="EMBL/GenBank/DDBJ databases">
        <title>Kineosporia and Streptomyces sp. nov. two new marine actinobacteria isolated from Coral.</title>
        <authorList>
            <person name="Buangrab K."/>
            <person name="Sutthacheep M."/>
            <person name="Yeemin T."/>
            <person name="Harunari E."/>
            <person name="Igarashi Y."/>
            <person name="Kanchanasin P."/>
            <person name="Tanasupawat S."/>
            <person name="Phongsopitanun W."/>
        </authorList>
    </citation>
    <scope>NUCLEOTIDE SEQUENCE [LARGE SCALE GENOMIC DNA]</scope>
    <source>
        <strain evidence="2 3">J2-2</strain>
    </source>
</reference>
<dbReference type="RefSeq" id="WP_214160422.1">
    <property type="nucleotide sequence ID" value="NZ_JAHBAY010000021.1"/>
</dbReference>
<proteinExistence type="predicted"/>
<keyword evidence="3" id="KW-1185">Reference proteome</keyword>
<accession>A0ABS5TSX8</accession>
<dbReference type="SUPFAM" id="SSF52218">
    <property type="entry name" value="Flavoproteins"/>
    <property type="match status" value="1"/>
</dbReference>
<dbReference type="Pfam" id="PF03358">
    <property type="entry name" value="FMN_red"/>
    <property type="match status" value="1"/>
</dbReference>
<evidence type="ECO:0000313" key="3">
    <source>
        <dbReference type="Proteomes" id="UP001197247"/>
    </source>
</evidence>
<dbReference type="PANTHER" id="PTHR30543">
    <property type="entry name" value="CHROMATE REDUCTASE"/>
    <property type="match status" value="1"/>
</dbReference>
<comment type="caution">
    <text evidence="2">The sequence shown here is derived from an EMBL/GenBank/DDBJ whole genome shotgun (WGS) entry which is preliminary data.</text>
</comment>